<gene>
    <name evidence="18" type="ORF">BSTOLATCC_MIC61284</name>
</gene>
<feature type="transmembrane region" description="Helical" evidence="16">
    <location>
        <begin position="1237"/>
        <end position="1260"/>
    </location>
</feature>
<dbReference type="Gene3D" id="1.10.238.10">
    <property type="entry name" value="EF-hand"/>
    <property type="match status" value="1"/>
</dbReference>
<comment type="similarity">
    <text evidence="15">Belongs to the calcium channel alpha-1 subunit (TC 1.A.1.11) family.</text>
</comment>
<evidence type="ECO:0000256" key="13">
    <source>
        <dbReference type="ARBA" id="ARBA00023303"/>
    </source>
</evidence>
<dbReference type="InterPro" id="IPR027359">
    <property type="entry name" value="Volt_channel_dom_sf"/>
</dbReference>
<dbReference type="GO" id="GO:0046872">
    <property type="term" value="F:metal ion binding"/>
    <property type="evidence" value="ECO:0007669"/>
    <property type="project" value="UniProtKB-KW"/>
</dbReference>
<evidence type="ECO:0000313" key="18">
    <source>
        <dbReference type="EMBL" id="CAG9334678.1"/>
    </source>
</evidence>
<evidence type="ECO:0000256" key="8">
    <source>
        <dbReference type="ARBA" id="ARBA00022882"/>
    </source>
</evidence>
<keyword evidence="3 15" id="KW-0109">Calcium transport</keyword>
<dbReference type="GO" id="GO:0098703">
    <property type="term" value="P:calcium ion import across plasma membrane"/>
    <property type="evidence" value="ECO:0007669"/>
    <property type="project" value="TreeGrafter"/>
</dbReference>
<dbReference type="FunFam" id="1.20.120.350:FF:000009">
    <property type="entry name" value="Voltage-dependent T-type calcium channel subunit alpha"/>
    <property type="match status" value="2"/>
</dbReference>
<feature type="binding site" evidence="14">
    <location>
        <position position="1014"/>
    </location>
    <ligand>
        <name>Ca(2+)</name>
        <dbReference type="ChEBI" id="CHEBI:29108"/>
    </ligand>
</feature>
<dbReference type="Pfam" id="PF00520">
    <property type="entry name" value="Ion_trans"/>
    <property type="match status" value="4"/>
</dbReference>
<feature type="domain" description="Ion transport" evidence="17">
    <location>
        <begin position="830"/>
        <end position="1062"/>
    </location>
</feature>
<evidence type="ECO:0000256" key="7">
    <source>
        <dbReference type="ARBA" id="ARBA00022837"/>
    </source>
</evidence>
<feature type="domain" description="Ion transport" evidence="17">
    <location>
        <begin position="181"/>
        <end position="438"/>
    </location>
</feature>
<dbReference type="PANTHER" id="PTHR45628:SF7">
    <property type="entry name" value="VOLTAGE-DEPENDENT CALCIUM CHANNEL TYPE A SUBUNIT ALPHA-1"/>
    <property type="match status" value="1"/>
</dbReference>
<feature type="transmembrane region" description="Helical" evidence="16">
    <location>
        <begin position="378"/>
        <end position="396"/>
    </location>
</feature>
<evidence type="ECO:0000256" key="1">
    <source>
        <dbReference type="ARBA" id="ARBA00004141"/>
    </source>
</evidence>
<keyword evidence="10" id="KW-0406">Ion transport</keyword>
<evidence type="ECO:0000256" key="12">
    <source>
        <dbReference type="ARBA" id="ARBA00023180"/>
    </source>
</evidence>
<keyword evidence="14" id="KW-0479">Metal-binding</keyword>
<dbReference type="EMBL" id="CAJZBQ010000058">
    <property type="protein sequence ID" value="CAG9334678.1"/>
    <property type="molecule type" value="Genomic_DNA"/>
</dbReference>
<dbReference type="Gene3D" id="1.10.287.70">
    <property type="match status" value="4"/>
</dbReference>
<keyword evidence="8 15" id="KW-0851">Voltage-gated channel</keyword>
<evidence type="ECO:0000256" key="3">
    <source>
        <dbReference type="ARBA" id="ARBA00022568"/>
    </source>
</evidence>
<reference evidence="18" key="1">
    <citation type="submission" date="2021-09" db="EMBL/GenBank/DDBJ databases">
        <authorList>
            <consortium name="AG Swart"/>
            <person name="Singh M."/>
            <person name="Singh A."/>
            <person name="Seah K."/>
            <person name="Emmerich C."/>
        </authorList>
    </citation>
    <scope>NUCLEOTIDE SEQUENCE</scope>
    <source>
        <strain evidence="18">ATCC30299</strain>
    </source>
</reference>
<evidence type="ECO:0000313" key="19">
    <source>
        <dbReference type="Proteomes" id="UP001162131"/>
    </source>
</evidence>
<evidence type="ECO:0000259" key="17">
    <source>
        <dbReference type="Pfam" id="PF00520"/>
    </source>
</evidence>
<dbReference type="PANTHER" id="PTHR45628">
    <property type="entry name" value="VOLTAGE-DEPENDENT CALCIUM CHANNEL TYPE A SUBUNIT ALPHA-1"/>
    <property type="match status" value="1"/>
</dbReference>
<feature type="transmembrane region" description="Helical" evidence="16">
    <location>
        <begin position="1508"/>
        <end position="1529"/>
    </location>
</feature>
<proteinExistence type="inferred from homology"/>
<dbReference type="InterPro" id="IPR002077">
    <property type="entry name" value="VDCCAlpha1"/>
</dbReference>
<evidence type="ECO:0000256" key="9">
    <source>
        <dbReference type="ARBA" id="ARBA00022989"/>
    </source>
</evidence>
<organism evidence="18 19">
    <name type="scientific">Blepharisma stoltei</name>
    <dbReference type="NCBI Taxonomy" id="1481888"/>
    <lineage>
        <taxon>Eukaryota</taxon>
        <taxon>Sar</taxon>
        <taxon>Alveolata</taxon>
        <taxon>Ciliophora</taxon>
        <taxon>Postciliodesmatophora</taxon>
        <taxon>Heterotrichea</taxon>
        <taxon>Heterotrichida</taxon>
        <taxon>Blepharismidae</taxon>
        <taxon>Blepharisma</taxon>
    </lineage>
</organism>
<feature type="binding site" evidence="14">
    <location>
        <position position="1363"/>
    </location>
    <ligand>
        <name>Ca(2+)</name>
        <dbReference type="ChEBI" id="CHEBI:29108"/>
    </ligand>
</feature>
<keyword evidence="6" id="KW-0677">Repeat</keyword>
<feature type="transmembrane region" description="Helical" evidence="16">
    <location>
        <begin position="1030"/>
        <end position="1056"/>
    </location>
</feature>
<dbReference type="PRINTS" id="PR00167">
    <property type="entry name" value="CACHANNEL"/>
</dbReference>
<evidence type="ECO:0000256" key="10">
    <source>
        <dbReference type="ARBA" id="ARBA00023065"/>
    </source>
</evidence>
<keyword evidence="7 14" id="KW-0106">Calcium</keyword>
<keyword evidence="13" id="KW-0407">Ion channel</keyword>
<dbReference type="GO" id="GO:0008331">
    <property type="term" value="F:high voltage-gated calcium channel activity"/>
    <property type="evidence" value="ECO:0007669"/>
    <property type="project" value="TreeGrafter"/>
</dbReference>
<accession>A0AAU9KBQ6</accession>
<keyword evidence="19" id="KW-1185">Reference proteome</keyword>
<feature type="transmembrane region" description="Helical" evidence="16">
    <location>
        <begin position="1474"/>
        <end position="1496"/>
    </location>
</feature>
<dbReference type="Proteomes" id="UP001162131">
    <property type="component" value="Unassembled WGS sequence"/>
</dbReference>
<dbReference type="SUPFAM" id="SSF81324">
    <property type="entry name" value="Voltage-gated potassium channels"/>
    <property type="match status" value="4"/>
</dbReference>
<dbReference type="GO" id="GO:0005891">
    <property type="term" value="C:voltage-gated calcium channel complex"/>
    <property type="evidence" value="ECO:0007669"/>
    <property type="project" value="InterPro"/>
</dbReference>
<feature type="transmembrane region" description="Helical" evidence="16">
    <location>
        <begin position="831"/>
        <end position="853"/>
    </location>
</feature>
<dbReference type="InterPro" id="IPR050599">
    <property type="entry name" value="VDCC_alpha-1_subunit"/>
</dbReference>
<sequence length="1909" mass="219996">MKRDSLLDYKFESIKTPTSKPRSYSSQLIETENFSAQIEAANKSLLNAKPNPDFLNLSPSASSIQDQFYLDSTQLSIKPEENSVDLNRLSVFQEDSKDKKFLRSYTLVQSFDVVKRIGTSNFEKAIKDHDLLKNFIKVREMTYFETIDDLPDGNIFFHIRKAALRIVHGVSVLARVIVLSPIFEAFIVIIILFNAVVLAIEDPNSNDTGALASLDLFFLYVYTAECGLKLIAFGVIFTRNAYFRDVWNILDFVIVATAWLIQIGQNSVNLSALRVFRVLRPLRSISSIEGLKVIFTSLISSTWPLLNAFLILFFFIFIFSIAGLQLFMGLFKYHCLNIEIGTSIKGESVCGNMSCPEGYKCSQGLDNPFYGMYNFDNIFFALLAIFQCLTEEGWAHDMIIAEKALSQLVIIFFVPMIFVGTYLILNLTGVILYSNFRREMDTVRKKKVNSIKEESLEDSFQSSIFEDLYDEGDIKTNQINNQESTSVPMVNRDTLMINEEGVEISPIKYIGNSKKLLKLENIKRQAVVIPLVHLRDESIDSLIEDGKNEEFDRSSSIDPAATTQRPDSTLVNTKLKFKYENMGAAILKEVPNFLEDDTPHKGHEKYIIPDVNLDESRISLSKDNGGKLRRTIKSYGTEFRSNCSRTASSTQRFLTREINHRTIRIKAHIEEHFDMSSNSYYDVIPEWKIEDSQAAYAEQFTYRGSSNILSGLDTLTKNEEYVIQENLDKYKQFETKTEVFNYLATKKDPYLAFFKVNIHVNEFVKKINEQDRKSMYIIGDWSGSDVFESETARVAQYQDYLKNNFKLWHKGVRGKWEKIQSPFRDLVQSKIVNYFLILCVFTNTAILAAYHYGMDSETSSLLSDFNYAFTIIFIVEMGFKMLGLGIIGYIRDKMNIFDGVITIISLIEMVFTVDTLSTITALRALRVLRIIRVVRVVRLFRYLHSMNHIMRKLRENFKSLIYIILFLLLFVLIFAIIGIQLFSGRFYFSDGHPRYNFDNFHYSFLSTFQMLTEENWQTILYNTMRSDRGYSSGLFCVFWIVIGNYILMNLFLALVLDMFSNKDGDTSYATSSNGNSNRRDSIFGSIGERHKKKREEKLKMIEELEVSESADSKTLELLRKESEIRKTKVMYDGIDIERSYFIFSKNNFIRKLCYIVSNNQKFETCIYFIIAASTIKLIWDTYLLDEPSDSIEVEVSTYFDIAFAVIFTSEYVIKSISMGFILGKGSYLRETWNKLDFFIVIVSIIDLSLSGFNFSAIKALRLLRTLRPLRFISHNISMKIVITALLESMISVFNVTCVMLIVWLIFAILGVSLFGGKLYTCDNPNIHTEKECLIYGHSWVSYDINYDNVIEAMVALFIMASQENWPDDMYAAVDAVAEGKSPIRENNPSAAYYFIFHIFISSIFFVNLVSGVIFEKFTEAKRNESSLAALILTNEQMVWVELQSLIVQSKPALDISKRPENIIRSKLYTLSKHWGFELFIMACILLNMIEMAMYYDTAPSEYTDVLDYINSIFALIFIAEAIIKLIAYGPKAYFHDTWNKFDFIVAAASAFDLISTYILKSDNAYMKLGPQLIRVVRVFRVSRLLRLFKFLKSLRDLLTIISYSLPAILNVSGILILIYSVYSILGVYLFHSVDSGNIIDDYTNFKNFHKAMVTLFRCSTGEDWPTIMYDCVHKTGKAVPYIFFISFISSTTFVMLNLFVMVILQNYEDYENNPESVINIFNGDVKKFKKCWANYTKESRGKRIHYKNLTNFMYDLGQGLGIAPEVGHERAIKILSIMGLEIDKDGYIYYNDMLFAVMKRKHERLLVRNVTGNSKKLMKREENSTLKKLSRLRAKEKVQFQSQSIESESKGSKVNFFFAMLYARTVFRSWRNWVKNRKERASSSSVTPQFSDIVFPGENTYESSDMVSN</sequence>
<feature type="transmembrane region" description="Helical" evidence="16">
    <location>
        <begin position="172"/>
        <end position="197"/>
    </location>
</feature>
<evidence type="ECO:0000256" key="2">
    <source>
        <dbReference type="ARBA" id="ARBA00022448"/>
    </source>
</evidence>
<protein>
    <recommendedName>
        <fullName evidence="17">Ion transport domain-containing protein</fullName>
    </recommendedName>
</protein>
<evidence type="ECO:0000256" key="14">
    <source>
        <dbReference type="PIRSR" id="PIRSR602077-1"/>
    </source>
</evidence>
<feature type="domain" description="Ion transport" evidence="17">
    <location>
        <begin position="1476"/>
        <end position="1710"/>
    </location>
</feature>
<feature type="binding site" evidence="14">
    <location>
        <position position="392"/>
    </location>
    <ligand>
        <name>Ca(2+)</name>
        <dbReference type="ChEBI" id="CHEBI:29108"/>
    </ligand>
</feature>
<dbReference type="InterPro" id="IPR005821">
    <property type="entry name" value="Ion_trans_dom"/>
</dbReference>
<feature type="domain" description="Ion transport" evidence="17">
    <location>
        <begin position="1161"/>
        <end position="1424"/>
    </location>
</feature>
<keyword evidence="9 16" id="KW-1133">Transmembrane helix</keyword>
<feature type="transmembrane region" description="Helical" evidence="16">
    <location>
        <begin position="1678"/>
        <end position="1704"/>
    </location>
</feature>
<keyword evidence="5 16" id="KW-0812">Transmembrane</keyword>
<feature type="transmembrane region" description="Helical" evidence="16">
    <location>
        <begin position="1390"/>
        <end position="1414"/>
    </location>
</feature>
<feature type="transmembrane region" description="Helical" evidence="16">
    <location>
        <begin position="1600"/>
        <end position="1622"/>
    </location>
</feature>
<feature type="transmembrane region" description="Helical" evidence="16">
    <location>
        <begin position="408"/>
        <end position="436"/>
    </location>
</feature>
<feature type="transmembrane region" description="Helical" evidence="16">
    <location>
        <begin position="217"/>
        <end position="237"/>
    </location>
</feature>
<evidence type="ECO:0000256" key="16">
    <source>
        <dbReference type="SAM" id="Phobius"/>
    </source>
</evidence>
<name>A0AAU9KBQ6_9CILI</name>
<keyword evidence="11 16" id="KW-0472">Membrane</keyword>
<feature type="transmembrane region" description="Helical" evidence="16">
    <location>
        <begin position="249"/>
        <end position="268"/>
    </location>
</feature>
<comment type="caution">
    <text evidence="18">The sequence shown here is derived from an EMBL/GenBank/DDBJ whole genome shotgun (WGS) entry which is preliminary data.</text>
</comment>
<dbReference type="Gene3D" id="1.20.120.350">
    <property type="entry name" value="Voltage-gated potassium channels. Chain C"/>
    <property type="match status" value="4"/>
</dbReference>
<keyword evidence="2" id="KW-0813">Transport</keyword>
<comment type="subcellular location">
    <subcellularLocation>
        <location evidence="1 15">Membrane</location>
        <topology evidence="1 15">Multi-pass membrane protein</topology>
    </subcellularLocation>
</comment>
<evidence type="ECO:0000256" key="11">
    <source>
        <dbReference type="ARBA" id="ARBA00023136"/>
    </source>
</evidence>
<feature type="transmembrane region" description="Helical" evidence="16">
    <location>
        <begin position="1280"/>
        <end position="1309"/>
    </location>
</feature>
<feature type="transmembrane region" description="Helical" evidence="16">
    <location>
        <begin position="960"/>
        <end position="982"/>
    </location>
</feature>
<evidence type="ECO:0000256" key="5">
    <source>
        <dbReference type="ARBA" id="ARBA00022692"/>
    </source>
</evidence>
<keyword evidence="12" id="KW-0325">Glycoprotein</keyword>
<evidence type="ECO:0000256" key="15">
    <source>
        <dbReference type="RuleBase" id="RU003808"/>
    </source>
</evidence>
<feature type="transmembrane region" description="Helical" evidence="16">
    <location>
        <begin position="305"/>
        <end position="327"/>
    </location>
</feature>
<dbReference type="FunFam" id="1.10.287.70:FF:000117">
    <property type="entry name" value="Voltage-gated Ca2+ channel, alpha subunit"/>
    <property type="match status" value="1"/>
</dbReference>
<evidence type="ECO:0000256" key="4">
    <source>
        <dbReference type="ARBA" id="ARBA00022673"/>
    </source>
</evidence>
<feature type="transmembrane region" description="Helical" evidence="16">
    <location>
        <begin position="865"/>
        <end position="889"/>
    </location>
</feature>
<keyword evidence="4 15" id="KW-0107">Calcium channel</keyword>
<evidence type="ECO:0000256" key="6">
    <source>
        <dbReference type="ARBA" id="ARBA00022737"/>
    </source>
</evidence>